<name>A0A0G4I5A9_9ALVE</name>
<organism evidence="2">
    <name type="scientific">Chromera velia CCMP2878</name>
    <dbReference type="NCBI Taxonomy" id="1169474"/>
    <lineage>
        <taxon>Eukaryota</taxon>
        <taxon>Sar</taxon>
        <taxon>Alveolata</taxon>
        <taxon>Colpodellida</taxon>
        <taxon>Chromeraceae</taxon>
        <taxon>Chromera</taxon>
    </lineage>
</organism>
<dbReference type="EMBL" id="CDMZ01005173">
    <property type="protein sequence ID" value="CEM52192.1"/>
    <property type="molecule type" value="Genomic_DNA"/>
</dbReference>
<evidence type="ECO:0000313" key="2">
    <source>
        <dbReference type="EMBL" id="CEM52192.1"/>
    </source>
</evidence>
<evidence type="ECO:0000256" key="1">
    <source>
        <dbReference type="SAM" id="MobiDB-lite"/>
    </source>
</evidence>
<sequence length="318" mass="33881">MPLSRLPGANLAVEVFSWPFRKPVLPPDGAPFLLKKQSAPNRQNVHIPHARSTFKTTLEIPLMPSYPLTDPQIESASHSAVFEQTDVDGNMAKAPSDAAAPSAEGGSASSSSSSHSAHPAAGPLFHATGDDSRADFGKGKSLEVREAWDAEEEDEQLLVWETEGGLPARAALMPRQTVTGMVEGELETGLGEVRGEMENDFVKETRGGSMEEEGEENEKEGVRRRGGVVCDGLLSQQLAAGVTAGVDGGDEEMGVQGGMIENPQTEAMVEAACGMEVEVEAEGREGEDVVMGTGGGGRQGRQPRRTRRHRKGGRLRKQ</sequence>
<reference evidence="2" key="1">
    <citation type="submission" date="2014-11" db="EMBL/GenBank/DDBJ databases">
        <authorList>
            <person name="Otto D Thomas"/>
            <person name="Naeem Raeece"/>
        </authorList>
    </citation>
    <scope>NUCLEOTIDE SEQUENCE</scope>
</reference>
<dbReference type="AlphaFoldDB" id="A0A0G4I5A9"/>
<protein>
    <submittedName>
        <fullName evidence="2">Uncharacterized protein</fullName>
    </submittedName>
</protein>
<feature type="region of interest" description="Disordered" evidence="1">
    <location>
        <begin position="281"/>
        <end position="318"/>
    </location>
</feature>
<accession>A0A0G4I5A9</accession>
<proteinExistence type="predicted"/>
<feature type="compositionally biased region" description="Low complexity" evidence="1">
    <location>
        <begin position="92"/>
        <end position="123"/>
    </location>
</feature>
<gene>
    <name evidence="2" type="ORF">Cvel_1847</name>
</gene>
<feature type="compositionally biased region" description="Basic residues" evidence="1">
    <location>
        <begin position="301"/>
        <end position="318"/>
    </location>
</feature>
<dbReference type="VEuPathDB" id="CryptoDB:Cvel_1847"/>
<feature type="region of interest" description="Disordered" evidence="1">
    <location>
        <begin position="91"/>
        <end position="132"/>
    </location>
</feature>